<dbReference type="RefSeq" id="XP_022495567.1">
    <property type="nucleotide sequence ID" value="XM_022648461.1"/>
</dbReference>
<feature type="compositionally biased region" description="Low complexity" evidence="3">
    <location>
        <begin position="393"/>
        <end position="403"/>
    </location>
</feature>
<dbReference type="InterPro" id="IPR050374">
    <property type="entry name" value="RRT5_SRSF_SR"/>
</dbReference>
<feature type="domain" description="RRM" evidence="4">
    <location>
        <begin position="241"/>
        <end position="320"/>
    </location>
</feature>
<dbReference type="GO" id="GO:0003729">
    <property type="term" value="F:mRNA binding"/>
    <property type="evidence" value="ECO:0007669"/>
    <property type="project" value="TreeGrafter"/>
</dbReference>
<keyword evidence="6" id="KW-1185">Reference proteome</keyword>
<name>A0A178C857_9EURO</name>
<dbReference type="PANTHER" id="PTHR23003:SF60">
    <property type="entry name" value="RNA BINDING PROTEIN (AFU_ORTHOLOGUE AFUA_1G02950)"/>
    <property type="match status" value="1"/>
</dbReference>
<reference evidence="5 6" key="1">
    <citation type="submission" date="2016-03" db="EMBL/GenBank/DDBJ databases">
        <title>The draft genome sequence of Fonsecaea nubica causative agent of cutaneous subcutaneous infection in human host.</title>
        <authorList>
            <person name="Costa F."/>
            <person name="Sybren D.H."/>
            <person name="Raittz R.T."/>
            <person name="Weiss V.A."/>
            <person name="Leao A.C."/>
            <person name="Gomes R."/>
            <person name="De Souza E.M."/>
            <person name="Pedrosa F.O."/>
            <person name="Steffens M.B."/>
            <person name="Bombassaro A."/>
            <person name="Tadra-Sfeir M.Z."/>
            <person name="Moreno L.F."/>
            <person name="Najafzadeh M.J."/>
            <person name="Felipe M.S."/>
            <person name="Teixeira M."/>
            <person name="Sun J."/>
            <person name="Xi L."/>
            <person name="Castro M.A."/>
            <person name="Vicente V.A."/>
        </authorList>
    </citation>
    <scope>NUCLEOTIDE SEQUENCE [LARGE SCALE GENOMIC DNA]</scope>
    <source>
        <strain evidence="5 6">CBS 269.64</strain>
    </source>
</reference>
<feature type="compositionally biased region" description="Polar residues" evidence="3">
    <location>
        <begin position="344"/>
        <end position="366"/>
    </location>
</feature>
<dbReference type="InterPro" id="IPR012677">
    <property type="entry name" value="Nucleotide-bd_a/b_plait_sf"/>
</dbReference>
<dbReference type="SMART" id="SM00360">
    <property type="entry name" value="RRM"/>
    <property type="match status" value="2"/>
</dbReference>
<evidence type="ECO:0000259" key="4">
    <source>
        <dbReference type="PROSITE" id="PS50102"/>
    </source>
</evidence>
<feature type="region of interest" description="Disordered" evidence="3">
    <location>
        <begin position="199"/>
        <end position="237"/>
    </location>
</feature>
<evidence type="ECO:0000313" key="5">
    <source>
        <dbReference type="EMBL" id="OAL26148.1"/>
    </source>
</evidence>
<dbReference type="Pfam" id="PF00076">
    <property type="entry name" value="RRM_1"/>
    <property type="match status" value="1"/>
</dbReference>
<sequence>MPQRQERPRLRHSSKDEQHYIILIQDIPRHCRWQELKDMTRSLGGEQSLKAEVFSAGDGTQLGHCTIKGKADAVKVYENLCKQGWNGQRVRVKLVAQEKDGSLRKIQGPKESNGIITSERPTGLYLPNLQGPAITTRPSAHPLYTTSAHHQVSVSYPTPYTTMATWAAQPTAPSLAPTIATATTAYPSGVCPPRPSYIPHSTHPSTMAPPTSYSTRFNSDSARPPSPPSAPPLVRRGNDGSKIFISGLPYYQSESELRDLLRRYGNVFYLEIHPDSRNPGKNKGTARARYKTPTEALSAVRGLDGRYLSNRKISVKQEKDEPMSTAAAGSSSSGSGSSRRRWQETQSGSGSLAQKKNVASSKTTSAKTKRHTGVPSKETAREPSRAARKRSGHSSGSTSPTGPLVVNGARCSSTRRGSWDEKSADDSDDSSDDSEGSEEGVTLVAEEEDEEEEDDDDDDDDDDEVGPKEYQRWPNYASRQGICAIEADSEFPGALASSTPFKTPPEFGIDERGTW</sequence>
<comment type="caution">
    <text evidence="5">The sequence shown here is derived from an EMBL/GenBank/DDBJ whole genome shotgun (WGS) entry which is preliminary data.</text>
</comment>
<feature type="compositionally biased region" description="Polar residues" evidence="3">
    <location>
        <begin position="202"/>
        <end position="218"/>
    </location>
</feature>
<dbReference type="EMBL" id="LVCJ01000105">
    <property type="protein sequence ID" value="OAL26148.1"/>
    <property type="molecule type" value="Genomic_DNA"/>
</dbReference>
<dbReference type="GO" id="GO:0005634">
    <property type="term" value="C:nucleus"/>
    <property type="evidence" value="ECO:0007669"/>
    <property type="project" value="TreeGrafter"/>
</dbReference>
<feature type="region of interest" description="Disordered" evidence="3">
    <location>
        <begin position="272"/>
        <end position="293"/>
    </location>
</feature>
<accession>A0A178C857</accession>
<feature type="region of interest" description="Disordered" evidence="3">
    <location>
        <begin position="493"/>
        <end position="515"/>
    </location>
</feature>
<proteinExistence type="predicted"/>
<gene>
    <name evidence="5" type="ORF">AYO20_10201</name>
</gene>
<feature type="compositionally biased region" description="Acidic residues" evidence="3">
    <location>
        <begin position="426"/>
        <end position="438"/>
    </location>
</feature>
<feature type="region of interest" description="Disordered" evidence="3">
    <location>
        <begin position="314"/>
        <end position="477"/>
    </location>
</feature>
<dbReference type="Gene3D" id="3.30.70.330">
    <property type="match status" value="2"/>
</dbReference>
<dbReference type="PANTHER" id="PTHR23003">
    <property type="entry name" value="RNA RECOGNITION MOTIF RRM DOMAIN CONTAINING PROTEIN"/>
    <property type="match status" value="1"/>
</dbReference>
<feature type="compositionally biased region" description="Acidic residues" evidence="3">
    <location>
        <begin position="445"/>
        <end position="464"/>
    </location>
</feature>
<evidence type="ECO:0000256" key="1">
    <source>
        <dbReference type="ARBA" id="ARBA00022884"/>
    </source>
</evidence>
<evidence type="ECO:0000256" key="3">
    <source>
        <dbReference type="SAM" id="MobiDB-lite"/>
    </source>
</evidence>
<dbReference type="InterPro" id="IPR035979">
    <property type="entry name" value="RBD_domain_sf"/>
</dbReference>
<evidence type="ECO:0000256" key="2">
    <source>
        <dbReference type="PROSITE-ProRule" id="PRU00176"/>
    </source>
</evidence>
<evidence type="ECO:0000313" key="6">
    <source>
        <dbReference type="Proteomes" id="UP000185904"/>
    </source>
</evidence>
<dbReference type="PROSITE" id="PS50102">
    <property type="entry name" value="RRM"/>
    <property type="match status" value="1"/>
</dbReference>
<dbReference type="SUPFAM" id="SSF54928">
    <property type="entry name" value="RNA-binding domain, RBD"/>
    <property type="match status" value="2"/>
</dbReference>
<organism evidence="5 6">
    <name type="scientific">Fonsecaea nubica</name>
    <dbReference type="NCBI Taxonomy" id="856822"/>
    <lineage>
        <taxon>Eukaryota</taxon>
        <taxon>Fungi</taxon>
        <taxon>Dikarya</taxon>
        <taxon>Ascomycota</taxon>
        <taxon>Pezizomycotina</taxon>
        <taxon>Eurotiomycetes</taxon>
        <taxon>Chaetothyriomycetidae</taxon>
        <taxon>Chaetothyriales</taxon>
        <taxon>Herpotrichiellaceae</taxon>
        <taxon>Fonsecaea</taxon>
    </lineage>
</organism>
<dbReference type="CDD" id="cd00590">
    <property type="entry name" value="RRM_SF"/>
    <property type="match status" value="1"/>
</dbReference>
<dbReference type="OrthoDB" id="1049195at2759"/>
<dbReference type="GO" id="GO:0005737">
    <property type="term" value="C:cytoplasm"/>
    <property type="evidence" value="ECO:0007669"/>
    <property type="project" value="TreeGrafter"/>
</dbReference>
<dbReference type="GO" id="GO:1990904">
    <property type="term" value="C:ribonucleoprotein complex"/>
    <property type="evidence" value="ECO:0007669"/>
    <property type="project" value="TreeGrafter"/>
</dbReference>
<dbReference type="Proteomes" id="UP000185904">
    <property type="component" value="Unassembled WGS sequence"/>
</dbReference>
<dbReference type="AlphaFoldDB" id="A0A178C857"/>
<protein>
    <recommendedName>
        <fullName evidence="4">RRM domain-containing protein</fullName>
    </recommendedName>
</protein>
<dbReference type="GeneID" id="34593591"/>
<dbReference type="InterPro" id="IPR000504">
    <property type="entry name" value="RRM_dom"/>
</dbReference>
<feature type="compositionally biased region" description="Low complexity" evidence="3">
    <location>
        <begin position="326"/>
        <end position="337"/>
    </location>
</feature>
<keyword evidence="1 2" id="KW-0694">RNA-binding</keyword>